<dbReference type="Proteomes" id="UP001519460">
    <property type="component" value="Unassembled WGS sequence"/>
</dbReference>
<sequence length="140" mass="16835">MRRKDETQEEKKRDKRLAEDRNDILVLTVDLQQVLLVPKLLQRFLRRIKSIRPRTVTGDPQVHDLRALRYSPDGEITYKLHHSDDWKSLPRTLARRSTGEIQNLYDQPRPIPRRKWQDLQQLKALLPDEYHCFYDSLAHE</sequence>
<dbReference type="EMBL" id="JACVVK020000384">
    <property type="protein sequence ID" value="KAK7476129.1"/>
    <property type="molecule type" value="Genomic_DNA"/>
</dbReference>
<comment type="caution">
    <text evidence="1">The sequence shown here is derived from an EMBL/GenBank/DDBJ whole genome shotgun (WGS) entry which is preliminary data.</text>
</comment>
<protein>
    <submittedName>
        <fullName evidence="1">Uncharacterized protein</fullName>
    </submittedName>
</protein>
<accession>A0ABD0JMQ6</accession>
<gene>
    <name evidence="1" type="ORF">BaRGS_00032622</name>
</gene>
<name>A0ABD0JMQ6_9CAEN</name>
<dbReference type="AlphaFoldDB" id="A0ABD0JMQ6"/>
<reference evidence="1 2" key="1">
    <citation type="journal article" date="2023" name="Sci. Data">
        <title>Genome assembly of the Korean intertidal mud-creeper Batillaria attramentaria.</title>
        <authorList>
            <person name="Patra A.K."/>
            <person name="Ho P.T."/>
            <person name="Jun S."/>
            <person name="Lee S.J."/>
            <person name="Kim Y."/>
            <person name="Won Y.J."/>
        </authorList>
    </citation>
    <scope>NUCLEOTIDE SEQUENCE [LARGE SCALE GENOMIC DNA]</scope>
    <source>
        <strain evidence="1">Wonlab-2016</strain>
    </source>
</reference>
<evidence type="ECO:0000313" key="1">
    <source>
        <dbReference type="EMBL" id="KAK7476129.1"/>
    </source>
</evidence>
<keyword evidence="2" id="KW-1185">Reference proteome</keyword>
<organism evidence="1 2">
    <name type="scientific">Batillaria attramentaria</name>
    <dbReference type="NCBI Taxonomy" id="370345"/>
    <lineage>
        <taxon>Eukaryota</taxon>
        <taxon>Metazoa</taxon>
        <taxon>Spiralia</taxon>
        <taxon>Lophotrochozoa</taxon>
        <taxon>Mollusca</taxon>
        <taxon>Gastropoda</taxon>
        <taxon>Caenogastropoda</taxon>
        <taxon>Sorbeoconcha</taxon>
        <taxon>Cerithioidea</taxon>
        <taxon>Batillariidae</taxon>
        <taxon>Batillaria</taxon>
    </lineage>
</organism>
<proteinExistence type="predicted"/>
<evidence type="ECO:0000313" key="2">
    <source>
        <dbReference type="Proteomes" id="UP001519460"/>
    </source>
</evidence>